<evidence type="ECO:0000313" key="2">
    <source>
        <dbReference type="Proteomes" id="UP000268014"/>
    </source>
</evidence>
<evidence type="ECO:0000313" key="3">
    <source>
        <dbReference type="WBParaSite" id="HPLM_0001563401-mRNA-1"/>
    </source>
</evidence>
<gene>
    <name evidence="1" type="ORF">HPLM_LOCUS15626</name>
</gene>
<evidence type="ECO:0000313" key="1">
    <source>
        <dbReference type="EMBL" id="VDO57290.1"/>
    </source>
</evidence>
<keyword evidence="2" id="KW-1185">Reference proteome</keyword>
<dbReference type="AlphaFoldDB" id="A0A0N4WVB1"/>
<reference evidence="3" key="1">
    <citation type="submission" date="2017-02" db="UniProtKB">
        <authorList>
            <consortium name="WormBaseParasite"/>
        </authorList>
    </citation>
    <scope>IDENTIFICATION</scope>
</reference>
<sequence>MGEVLVGGVWVPSAIAQHFKDEGHAPFSYTKPNLKFQPREVKLNIKTFQPHREQIFVEDYKRRLLKIAISKLDDDRGHRRRPLRRYSDVQQVATRPAAFVYPDRRGHMYKPLRRYNSELESLSTRPTTFIVPARERHTRFYAQTRTTVQRDATSRSSPVCHSYPGLFYSFPEIPRCKSCRIVGCRYHRFKNAHTIPPPSSSPFPTFE</sequence>
<name>A0A0N4WVB1_HAEPC</name>
<dbReference type="EMBL" id="UZAF01019058">
    <property type="protein sequence ID" value="VDO57290.1"/>
    <property type="molecule type" value="Genomic_DNA"/>
</dbReference>
<protein>
    <submittedName>
        <fullName evidence="1 3">Uncharacterized protein</fullName>
    </submittedName>
</protein>
<proteinExistence type="predicted"/>
<dbReference type="WBParaSite" id="HPLM_0001563401-mRNA-1">
    <property type="protein sequence ID" value="HPLM_0001563401-mRNA-1"/>
    <property type="gene ID" value="HPLM_0001563401"/>
</dbReference>
<reference evidence="1 2" key="2">
    <citation type="submission" date="2018-11" db="EMBL/GenBank/DDBJ databases">
        <authorList>
            <consortium name="Pathogen Informatics"/>
        </authorList>
    </citation>
    <scope>NUCLEOTIDE SEQUENCE [LARGE SCALE GENOMIC DNA]</scope>
    <source>
        <strain evidence="1 2">MHpl1</strain>
    </source>
</reference>
<dbReference type="Proteomes" id="UP000268014">
    <property type="component" value="Unassembled WGS sequence"/>
</dbReference>
<accession>A0A0N4WVB1</accession>
<organism evidence="3">
    <name type="scientific">Haemonchus placei</name>
    <name type="common">Barber's pole worm</name>
    <dbReference type="NCBI Taxonomy" id="6290"/>
    <lineage>
        <taxon>Eukaryota</taxon>
        <taxon>Metazoa</taxon>
        <taxon>Ecdysozoa</taxon>
        <taxon>Nematoda</taxon>
        <taxon>Chromadorea</taxon>
        <taxon>Rhabditida</taxon>
        <taxon>Rhabditina</taxon>
        <taxon>Rhabditomorpha</taxon>
        <taxon>Strongyloidea</taxon>
        <taxon>Trichostrongylidae</taxon>
        <taxon>Haemonchus</taxon>
    </lineage>
</organism>